<organism evidence="2 3">
    <name type="scientific">Xanthomonas arboricola pv. populi</name>
    <dbReference type="NCBI Taxonomy" id="487823"/>
    <lineage>
        <taxon>Bacteria</taxon>
        <taxon>Pseudomonadati</taxon>
        <taxon>Pseudomonadota</taxon>
        <taxon>Gammaproteobacteria</taxon>
        <taxon>Lysobacterales</taxon>
        <taxon>Lysobacteraceae</taxon>
        <taxon>Xanthomonas</taxon>
    </lineage>
</organism>
<keyword evidence="1" id="KW-1133">Transmembrane helix</keyword>
<protein>
    <submittedName>
        <fullName evidence="2">Uncharacterized protein</fullName>
    </submittedName>
</protein>
<accession>A0A2S6ZAL2</accession>
<evidence type="ECO:0000256" key="1">
    <source>
        <dbReference type="SAM" id="Phobius"/>
    </source>
</evidence>
<dbReference type="AlphaFoldDB" id="A0A2S6ZAL2"/>
<feature type="transmembrane region" description="Helical" evidence="1">
    <location>
        <begin position="12"/>
        <end position="33"/>
    </location>
</feature>
<keyword evidence="1" id="KW-0812">Transmembrane</keyword>
<reference evidence="2 3" key="1">
    <citation type="submission" date="2016-08" db="EMBL/GenBank/DDBJ databases">
        <title>Evolution of the type three secretion system and type three effector repertoires in Xanthomonas.</title>
        <authorList>
            <person name="Merda D."/>
            <person name="Briand M."/>
            <person name="Bosis E."/>
            <person name="Rousseau C."/>
            <person name="Portier P."/>
            <person name="Jacques M.-A."/>
            <person name="Fischer-Le Saux M."/>
        </authorList>
    </citation>
    <scope>NUCLEOTIDE SEQUENCE [LARGE SCALE GENOMIC DNA]</scope>
    <source>
        <strain evidence="2 3">CFBP 3122</strain>
    </source>
</reference>
<proteinExistence type="predicted"/>
<feature type="transmembrane region" description="Helical" evidence="1">
    <location>
        <begin position="39"/>
        <end position="68"/>
    </location>
</feature>
<dbReference type="EMBL" id="MIGV01000001">
    <property type="protein sequence ID" value="PPT78954.1"/>
    <property type="molecule type" value="Genomic_DNA"/>
</dbReference>
<keyword evidence="1" id="KW-0472">Membrane</keyword>
<gene>
    <name evidence="2" type="ORF">XaplCFBP3122_01935</name>
</gene>
<evidence type="ECO:0000313" key="3">
    <source>
        <dbReference type="Proteomes" id="UP000238270"/>
    </source>
</evidence>
<name>A0A2S6ZAL2_9XANT</name>
<evidence type="ECO:0000313" key="2">
    <source>
        <dbReference type="EMBL" id="PPT78954.1"/>
    </source>
</evidence>
<dbReference type="Proteomes" id="UP000238270">
    <property type="component" value="Unassembled WGS sequence"/>
</dbReference>
<sequence>MRCETALPGNSFALAGVALGTAGLFVMDLHVFLSRALLGGFILFAILLALCNTVLLVGGLVGLALLVAHGLRPA</sequence>
<comment type="caution">
    <text evidence="2">The sequence shown here is derived from an EMBL/GenBank/DDBJ whole genome shotgun (WGS) entry which is preliminary data.</text>
</comment>